<dbReference type="GO" id="GO:0008270">
    <property type="term" value="F:zinc ion binding"/>
    <property type="evidence" value="ECO:0007669"/>
    <property type="project" value="UniProtKB-KW"/>
</dbReference>
<evidence type="ECO:0000256" key="5">
    <source>
        <dbReference type="PROSITE-ProRule" id="PRU00042"/>
    </source>
</evidence>
<organism evidence="8 9">
    <name type="scientific">Hermetia illucens</name>
    <name type="common">Black soldier fly</name>
    <dbReference type="NCBI Taxonomy" id="343691"/>
    <lineage>
        <taxon>Eukaryota</taxon>
        <taxon>Metazoa</taxon>
        <taxon>Ecdysozoa</taxon>
        <taxon>Arthropoda</taxon>
        <taxon>Hexapoda</taxon>
        <taxon>Insecta</taxon>
        <taxon>Pterygota</taxon>
        <taxon>Neoptera</taxon>
        <taxon>Endopterygota</taxon>
        <taxon>Diptera</taxon>
        <taxon>Brachycera</taxon>
        <taxon>Stratiomyomorpha</taxon>
        <taxon>Stratiomyidae</taxon>
        <taxon>Hermetiinae</taxon>
        <taxon>Hermetia</taxon>
    </lineage>
</organism>
<dbReference type="AlphaFoldDB" id="A0A7R8YQG7"/>
<feature type="domain" description="C2H2-type" evidence="7">
    <location>
        <begin position="833"/>
        <end position="861"/>
    </location>
</feature>
<dbReference type="PANTHER" id="PTHR24379">
    <property type="entry name" value="KRAB AND ZINC FINGER DOMAIN-CONTAINING"/>
    <property type="match status" value="1"/>
</dbReference>
<feature type="domain" description="C2H2-type" evidence="7">
    <location>
        <begin position="375"/>
        <end position="403"/>
    </location>
</feature>
<evidence type="ECO:0000256" key="3">
    <source>
        <dbReference type="ARBA" id="ARBA00022771"/>
    </source>
</evidence>
<keyword evidence="4" id="KW-0862">Zinc</keyword>
<dbReference type="SUPFAM" id="SSF57667">
    <property type="entry name" value="beta-beta-alpha zinc fingers"/>
    <property type="match status" value="3"/>
</dbReference>
<feature type="domain" description="C2H2-type" evidence="7">
    <location>
        <begin position="60"/>
        <end position="84"/>
    </location>
</feature>
<evidence type="ECO:0000256" key="1">
    <source>
        <dbReference type="ARBA" id="ARBA00022723"/>
    </source>
</evidence>
<feature type="compositionally biased region" description="Polar residues" evidence="6">
    <location>
        <begin position="448"/>
        <end position="459"/>
    </location>
</feature>
<keyword evidence="3 5" id="KW-0863">Zinc-finger</keyword>
<dbReference type="InterPro" id="IPR036236">
    <property type="entry name" value="Znf_C2H2_sf"/>
</dbReference>
<proteinExistence type="predicted"/>
<dbReference type="OrthoDB" id="7728048at2759"/>
<evidence type="ECO:0000256" key="4">
    <source>
        <dbReference type="ARBA" id="ARBA00022833"/>
    </source>
</evidence>
<keyword evidence="2" id="KW-0677">Repeat</keyword>
<feature type="domain" description="C2H2-type" evidence="7">
    <location>
        <begin position="738"/>
        <end position="766"/>
    </location>
</feature>
<feature type="domain" description="C2H2-type" evidence="7">
    <location>
        <begin position="805"/>
        <end position="832"/>
    </location>
</feature>
<evidence type="ECO:0000313" key="8">
    <source>
        <dbReference type="EMBL" id="CAD7080460.1"/>
    </source>
</evidence>
<dbReference type="PANTHER" id="PTHR24379:SF127">
    <property type="entry name" value="BLOODY FINGERS-RELATED"/>
    <property type="match status" value="1"/>
</dbReference>
<keyword evidence="1" id="KW-0479">Metal-binding</keyword>
<feature type="domain" description="C2H2-type" evidence="7">
    <location>
        <begin position="318"/>
        <end position="345"/>
    </location>
</feature>
<feature type="region of interest" description="Disordered" evidence="6">
    <location>
        <begin position="935"/>
        <end position="954"/>
    </location>
</feature>
<dbReference type="GO" id="GO:0005634">
    <property type="term" value="C:nucleus"/>
    <property type="evidence" value="ECO:0007669"/>
    <property type="project" value="TreeGrafter"/>
</dbReference>
<evidence type="ECO:0000259" key="7">
    <source>
        <dbReference type="PROSITE" id="PS50157"/>
    </source>
</evidence>
<dbReference type="Gene3D" id="3.30.160.60">
    <property type="entry name" value="Classic Zinc Finger"/>
    <property type="match status" value="7"/>
</dbReference>
<feature type="domain" description="C2H2-type" evidence="7">
    <location>
        <begin position="776"/>
        <end position="803"/>
    </location>
</feature>
<dbReference type="Proteomes" id="UP000594454">
    <property type="component" value="Chromosome 2"/>
</dbReference>
<feature type="domain" description="C2H2-type" evidence="7">
    <location>
        <begin position="705"/>
        <end position="729"/>
    </location>
</feature>
<keyword evidence="9" id="KW-1185">Reference proteome</keyword>
<gene>
    <name evidence="8" type="ORF">HERILL_LOCUS3613</name>
</gene>
<dbReference type="PROSITE" id="PS00028">
    <property type="entry name" value="ZINC_FINGER_C2H2_1"/>
    <property type="match status" value="14"/>
</dbReference>
<evidence type="ECO:0000256" key="2">
    <source>
        <dbReference type="ARBA" id="ARBA00022737"/>
    </source>
</evidence>
<dbReference type="GO" id="GO:0000977">
    <property type="term" value="F:RNA polymerase II transcription regulatory region sequence-specific DNA binding"/>
    <property type="evidence" value="ECO:0007669"/>
    <property type="project" value="TreeGrafter"/>
</dbReference>
<protein>
    <recommendedName>
        <fullName evidence="7">C2H2-type domain-containing protein</fullName>
    </recommendedName>
</protein>
<feature type="region of interest" description="Disordered" evidence="6">
    <location>
        <begin position="448"/>
        <end position="469"/>
    </location>
</feature>
<reference evidence="8 9" key="1">
    <citation type="submission" date="2020-11" db="EMBL/GenBank/DDBJ databases">
        <authorList>
            <person name="Wallbank WR R."/>
            <person name="Pardo Diaz C."/>
            <person name="Kozak K."/>
            <person name="Martin S."/>
            <person name="Jiggins C."/>
            <person name="Moest M."/>
            <person name="Warren A I."/>
            <person name="Generalovic N T."/>
            <person name="Byers J.R.P. K."/>
            <person name="Montejo-Kovacevich G."/>
            <person name="Yen C E."/>
        </authorList>
    </citation>
    <scope>NUCLEOTIDE SEQUENCE [LARGE SCALE GENOMIC DNA]</scope>
</reference>
<dbReference type="EMBL" id="LR899010">
    <property type="protein sequence ID" value="CAD7080460.1"/>
    <property type="molecule type" value="Genomic_DNA"/>
</dbReference>
<feature type="domain" description="C2H2-type" evidence="7">
    <location>
        <begin position="650"/>
        <end position="677"/>
    </location>
</feature>
<feature type="domain" description="C2H2-type" evidence="7">
    <location>
        <begin position="621"/>
        <end position="648"/>
    </location>
</feature>
<dbReference type="InterPro" id="IPR013087">
    <property type="entry name" value="Znf_C2H2_type"/>
</dbReference>
<evidence type="ECO:0000256" key="6">
    <source>
        <dbReference type="SAM" id="MobiDB-lite"/>
    </source>
</evidence>
<feature type="domain" description="C2H2-type" evidence="7">
    <location>
        <begin position="583"/>
        <end position="611"/>
    </location>
</feature>
<name>A0A7R8YQG7_HERIL</name>
<dbReference type="SMART" id="SM00355">
    <property type="entry name" value="ZnF_C2H2"/>
    <property type="match status" value="16"/>
</dbReference>
<dbReference type="Pfam" id="PF00096">
    <property type="entry name" value="zf-C2H2"/>
    <property type="match status" value="3"/>
</dbReference>
<feature type="domain" description="C2H2-type" evidence="7">
    <location>
        <begin position="347"/>
        <end position="374"/>
    </location>
</feature>
<dbReference type="PROSITE" id="PS50157">
    <property type="entry name" value="ZINC_FINGER_C2H2_2"/>
    <property type="match status" value="12"/>
</dbReference>
<dbReference type="GO" id="GO:0000981">
    <property type="term" value="F:DNA-binding transcription factor activity, RNA polymerase II-specific"/>
    <property type="evidence" value="ECO:0007669"/>
    <property type="project" value="TreeGrafter"/>
</dbReference>
<accession>A0A7R8YQG7</accession>
<feature type="compositionally biased region" description="Basic and acidic residues" evidence="6">
    <location>
        <begin position="935"/>
        <end position="947"/>
    </location>
</feature>
<sequence>MDLISLLNSGHHLELKSEEEVVNELQENHDIVDNHSDPLSLEQKVKCGRVLISADGAYSVECDACNDRFDGMDSLRTHMKTAHSDYGIRKNGWINVAVTEGLTFKTEENDDQAGNTKDRVVPKKAVCRLSENSDSKKIVTNIPKNITAKKNRREAKPPRYRLCSDYLRKPVKITAEPIYDEKRLFCVTCDRQLASREIFTRHKNYHKRRFRIQRITDSNHVDQEEASNKTIVKDELDIGDYEIKDSGTNTFECCEILTNKMDLTFIDAVYHGESLEKVDRDEGMYHDEESESNKRLNLDTKFKNSKSRDSFKSEPTDFQCQFCNKHFDNLTEHCLHEESHANEKAPYQCSICSKSFTNKFNRKNHELIHKGDRPFRCIQCDKTFPTEYYLKRHVQRSKAKESELESYPLGTSSKKRKLKGNISFGTDVKSPNQREVAIASSVQLESATKNDKTTFSGEGSLQKEGIEEGQQVESMPKRRTLFTLEPKFDEERNFCITCDLQLDSQRAFINHKKKHRSSIRRWKTRNGLRLRRKHGKTVFSENPTFDDEKNFCITCNREFVSRGSFRYHKYVHMNLIHPKQPKFFCELCSGQFKSDSGLRDHILANHGDEIPAFLQGDPTYLKCRFCHKEFAKPSERYQHEKSHPKEKRPYQCPLCPKSFKKNSERKMHESIHEKQLEGSTKNEKLRLINKMLVFSENPKFDDEKNFCITCNREFASRGSLTHHKYLHTNLINPKQPTFFCELCPGKFKSDFGLRDHIVANHGDEIPKSLQDDPTYLKCRYCHKQFVKPTERFQHEKSHPKEKKPYQCPLCPKVFAKNSERKIHESTHGDDQPYRCEQCCKLFRYKASFNRHLKDFHGGLNSGNVASVQAEGTTKNEKMRQNKMVVFSKNPNFDEENNICITCNIEFPSSISLSTHKLLHQSMILRKEVTLGKHSEMCNEEEVQKSPQDDPMNST</sequence>
<dbReference type="InParanoid" id="A0A7R8YQG7"/>
<evidence type="ECO:0000313" key="9">
    <source>
        <dbReference type="Proteomes" id="UP000594454"/>
    </source>
</evidence>